<reference evidence="6 7" key="1">
    <citation type="submission" date="2016-06" db="EMBL/GenBank/DDBJ databases">
        <authorList>
            <person name="Kjaerup R.B."/>
            <person name="Dalgaard T.S."/>
            <person name="Juul-Madsen H.R."/>
        </authorList>
    </citation>
    <scope>NUCLEOTIDE SEQUENCE [LARGE SCALE GENOMIC DNA]</scope>
    <source>
        <strain evidence="6 7">GCSL-Mp3</strain>
    </source>
</reference>
<sequence length="149" mass="16938">MAIFRLPFINWLILNGLAAGWLYLKGGLIFQFSGWTGILALLTGLESLGWIGASLVYFRRHNTTVNPLGEATSLITGGPFRLSRNPVYLALTTACIGFALLTHSFYFLVAGLIFWLITDLFSIPQEEQFLAGRFKEQWIQYCQQTRRWL</sequence>
<dbReference type="GO" id="GO:0012505">
    <property type="term" value="C:endomembrane system"/>
    <property type="evidence" value="ECO:0007669"/>
    <property type="project" value="UniProtKB-SubCell"/>
</dbReference>
<dbReference type="EMBL" id="LZEX01000001">
    <property type="protein sequence ID" value="OBU11774.1"/>
    <property type="molecule type" value="Genomic_DNA"/>
</dbReference>
<organism evidence="6 7">
    <name type="scientific">Morganella psychrotolerans</name>
    <dbReference type="NCBI Taxonomy" id="368603"/>
    <lineage>
        <taxon>Bacteria</taxon>
        <taxon>Pseudomonadati</taxon>
        <taxon>Pseudomonadota</taxon>
        <taxon>Gammaproteobacteria</taxon>
        <taxon>Enterobacterales</taxon>
        <taxon>Morganellaceae</taxon>
        <taxon>Morganella</taxon>
    </lineage>
</organism>
<accession>A0A1B8HRD9</accession>
<protein>
    <submittedName>
        <fullName evidence="6">Isoprenylcysteine carboxyl methyltransferase</fullName>
    </submittedName>
</protein>
<keyword evidence="6" id="KW-0489">Methyltransferase</keyword>
<keyword evidence="4 5" id="KW-0472">Membrane</keyword>
<feature type="transmembrane region" description="Helical" evidence="5">
    <location>
        <begin position="87"/>
        <end position="117"/>
    </location>
</feature>
<comment type="caution">
    <text evidence="6">The sequence shown here is derived from an EMBL/GenBank/DDBJ whole genome shotgun (WGS) entry which is preliminary data.</text>
</comment>
<keyword evidence="2 5" id="KW-0812">Transmembrane</keyword>
<dbReference type="GO" id="GO:0008168">
    <property type="term" value="F:methyltransferase activity"/>
    <property type="evidence" value="ECO:0007669"/>
    <property type="project" value="UniProtKB-KW"/>
</dbReference>
<evidence type="ECO:0000256" key="3">
    <source>
        <dbReference type="ARBA" id="ARBA00022989"/>
    </source>
</evidence>
<dbReference type="STRING" id="368603.AYY16_04740"/>
<evidence type="ECO:0000256" key="2">
    <source>
        <dbReference type="ARBA" id="ARBA00022692"/>
    </source>
</evidence>
<comment type="subcellular location">
    <subcellularLocation>
        <location evidence="1">Endomembrane system</location>
        <topology evidence="1">Multi-pass membrane protein</topology>
    </subcellularLocation>
</comment>
<keyword evidence="3 5" id="KW-1133">Transmembrane helix</keyword>
<dbReference type="GO" id="GO:0032259">
    <property type="term" value="P:methylation"/>
    <property type="evidence" value="ECO:0007669"/>
    <property type="project" value="UniProtKB-KW"/>
</dbReference>
<evidence type="ECO:0000256" key="5">
    <source>
        <dbReference type="SAM" id="Phobius"/>
    </source>
</evidence>
<keyword evidence="6" id="KW-0808">Transferase</keyword>
<name>A0A1B8HRD9_9GAMM</name>
<dbReference type="RefSeq" id="WP_067421274.1">
    <property type="nucleotide sequence ID" value="NZ_LZEX01000001.1"/>
</dbReference>
<proteinExistence type="predicted"/>
<dbReference type="AlphaFoldDB" id="A0A1B8HRD9"/>
<dbReference type="Gene3D" id="1.20.120.1630">
    <property type="match status" value="1"/>
</dbReference>
<dbReference type="Proteomes" id="UP000092247">
    <property type="component" value="Unassembled WGS sequence"/>
</dbReference>
<gene>
    <name evidence="6" type="ORF">AYY17_00900</name>
</gene>
<dbReference type="Pfam" id="PF04191">
    <property type="entry name" value="PEMT"/>
    <property type="match status" value="1"/>
</dbReference>
<dbReference type="InterPro" id="IPR007318">
    <property type="entry name" value="Phopholipid_MeTrfase"/>
</dbReference>
<evidence type="ECO:0000313" key="6">
    <source>
        <dbReference type="EMBL" id="OBU11774.1"/>
    </source>
</evidence>
<evidence type="ECO:0000256" key="1">
    <source>
        <dbReference type="ARBA" id="ARBA00004127"/>
    </source>
</evidence>
<feature type="transmembrane region" description="Helical" evidence="5">
    <location>
        <begin position="36"/>
        <end position="58"/>
    </location>
</feature>
<evidence type="ECO:0000313" key="7">
    <source>
        <dbReference type="Proteomes" id="UP000092247"/>
    </source>
</evidence>
<evidence type="ECO:0000256" key="4">
    <source>
        <dbReference type="ARBA" id="ARBA00023136"/>
    </source>
</evidence>
<feature type="transmembrane region" description="Helical" evidence="5">
    <location>
        <begin position="6"/>
        <end position="24"/>
    </location>
</feature>